<gene>
    <name evidence="2" type="ORF">PIB30_031283</name>
</gene>
<evidence type="ECO:0000256" key="1">
    <source>
        <dbReference type="SAM" id="MobiDB-lite"/>
    </source>
</evidence>
<evidence type="ECO:0000313" key="2">
    <source>
        <dbReference type="EMBL" id="MED6206941.1"/>
    </source>
</evidence>
<proteinExistence type="predicted"/>
<protein>
    <submittedName>
        <fullName evidence="2">Uncharacterized protein</fullName>
    </submittedName>
</protein>
<dbReference type="EMBL" id="JASCZI010241789">
    <property type="protein sequence ID" value="MED6206941.1"/>
    <property type="molecule type" value="Genomic_DNA"/>
</dbReference>
<name>A0ABU6YAJ3_9FABA</name>
<feature type="region of interest" description="Disordered" evidence="1">
    <location>
        <begin position="83"/>
        <end position="105"/>
    </location>
</feature>
<sequence length="105" mass="12003">MRGDQEIHQSLVQWGQDGLQDNSWEDSFQFFKLFSEFNLEDKVVLDGESNDTSIVVTNQETSNHATLGDTIVTNFGQVSADPQFEGLRRSKKERTNSNRLEGLRH</sequence>
<organism evidence="2 3">
    <name type="scientific">Stylosanthes scabra</name>
    <dbReference type="NCBI Taxonomy" id="79078"/>
    <lineage>
        <taxon>Eukaryota</taxon>
        <taxon>Viridiplantae</taxon>
        <taxon>Streptophyta</taxon>
        <taxon>Embryophyta</taxon>
        <taxon>Tracheophyta</taxon>
        <taxon>Spermatophyta</taxon>
        <taxon>Magnoliopsida</taxon>
        <taxon>eudicotyledons</taxon>
        <taxon>Gunneridae</taxon>
        <taxon>Pentapetalae</taxon>
        <taxon>rosids</taxon>
        <taxon>fabids</taxon>
        <taxon>Fabales</taxon>
        <taxon>Fabaceae</taxon>
        <taxon>Papilionoideae</taxon>
        <taxon>50 kb inversion clade</taxon>
        <taxon>dalbergioids sensu lato</taxon>
        <taxon>Dalbergieae</taxon>
        <taxon>Pterocarpus clade</taxon>
        <taxon>Stylosanthes</taxon>
    </lineage>
</organism>
<evidence type="ECO:0000313" key="3">
    <source>
        <dbReference type="Proteomes" id="UP001341840"/>
    </source>
</evidence>
<reference evidence="2 3" key="1">
    <citation type="journal article" date="2023" name="Plants (Basel)">
        <title>Bridging the Gap: Combining Genomics and Transcriptomics Approaches to Understand Stylosanthes scabra, an Orphan Legume from the Brazilian Caatinga.</title>
        <authorList>
            <person name="Ferreira-Neto J.R.C."/>
            <person name="da Silva M.D."/>
            <person name="Binneck E."/>
            <person name="de Melo N.F."/>
            <person name="da Silva R.H."/>
            <person name="de Melo A.L.T.M."/>
            <person name="Pandolfi V."/>
            <person name="Bustamante F.O."/>
            <person name="Brasileiro-Vidal A.C."/>
            <person name="Benko-Iseppon A.M."/>
        </authorList>
    </citation>
    <scope>NUCLEOTIDE SEQUENCE [LARGE SCALE GENOMIC DNA]</scope>
    <source>
        <tissue evidence="2">Leaves</tissue>
    </source>
</reference>
<dbReference type="Proteomes" id="UP001341840">
    <property type="component" value="Unassembled WGS sequence"/>
</dbReference>
<accession>A0ABU6YAJ3</accession>
<comment type="caution">
    <text evidence="2">The sequence shown here is derived from an EMBL/GenBank/DDBJ whole genome shotgun (WGS) entry which is preliminary data.</text>
</comment>
<keyword evidence="3" id="KW-1185">Reference proteome</keyword>
<feature type="compositionally biased region" description="Basic and acidic residues" evidence="1">
    <location>
        <begin position="93"/>
        <end position="105"/>
    </location>
</feature>